<dbReference type="Proteomes" id="UP001465668">
    <property type="component" value="Unassembled WGS sequence"/>
</dbReference>
<name>A0ABR2XV01_9PEZI</name>
<comment type="caution">
    <text evidence="1">The sequence shown here is derived from an EMBL/GenBank/DDBJ whole genome shotgun (WGS) entry which is preliminary data.</text>
</comment>
<organism evidence="1 2">
    <name type="scientific">Seiridium cardinale</name>
    <dbReference type="NCBI Taxonomy" id="138064"/>
    <lineage>
        <taxon>Eukaryota</taxon>
        <taxon>Fungi</taxon>
        <taxon>Dikarya</taxon>
        <taxon>Ascomycota</taxon>
        <taxon>Pezizomycotina</taxon>
        <taxon>Sordariomycetes</taxon>
        <taxon>Xylariomycetidae</taxon>
        <taxon>Amphisphaeriales</taxon>
        <taxon>Sporocadaceae</taxon>
        <taxon>Seiridium</taxon>
    </lineage>
</organism>
<keyword evidence="2" id="KW-1185">Reference proteome</keyword>
<dbReference type="EMBL" id="JARVKM010000021">
    <property type="protein sequence ID" value="KAK9777532.1"/>
    <property type="molecule type" value="Genomic_DNA"/>
</dbReference>
<gene>
    <name evidence="1" type="ORF">SCAR479_05925</name>
</gene>
<evidence type="ECO:0000313" key="2">
    <source>
        <dbReference type="Proteomes" id="UP001465668"/>
    </source>
</evidence>
<protein>
    <submittedName>
        <fullName evidence="1">Uncharacterized protein</fullName>
    </submittedName>
</protein>
<sequence>MAGLPEEAIQVWRSGAKPGDYAAPSSRLPRDGEIWTASGRCVFPVCPGRPTTEAFAHWVLAASRAPALHGAPTNVARPGAASTAKSVFFSNYPAALIVDSWGRPRVDPPPRPERGPCLLACLPAYTLTFTAAQRLGICQEALQRTQDTCLHALQKAAADGV</sequence>
<reference evidence="1 2" key="1">
    <citation type="submission" date="2024-02" db="EMBL/GenBank/DDBJ databases">
        <title>First draft genome assembly of two strains of Seiridium cardinale.</title>
        <authorList>
            <person name="Emiliani G."/>
            <person name="Scali E."/>
        </authorList>
    </citation>
    <scope>NUCLEOTIDE SEQUENCE [LARGE SCALE GENOMIC DNA]</scope>
    <source>
        <strain evidence="1 2">BM-138-000479</strain>
    </source>
</reference>
<proteinExistence type="predicted"/>
<evidence type="ECO:0000313" key="1">
    <source>
        <dbReference type="EMBL" id="KAK9777532.1"/>
    </source>
</evidence>
<accession>A0ABR2XV01</accession>